<comment type="caution">
    <text evidence="2">The sequence shown here is derived from an EMBL/GenBank/DDBJ whole genome shotgun (WGS) entry which is preliminary data.</text>
</comment>
<reference evidence="2 3" key="1">
    <citation type="submission" date="2022-05" db="EMBL/GenBank/DDBJ databases">
        <title>Novel Pseudomonas spp. Isolated from a Rainbow Trout Aquaculture Facility.</title>
        <authorList>
            <person name="Testerman T."/>
            <person name="Graf J."/>
        </authorList>
    </citation>
    <scope>NUCLEOTIDE SEQUENCE [LARGE SCALE GENOMIC DNA]</scope>
    <source>
        <strain evidence="2 3">ID1042</strain>
    </source>
</reference>
<name>A0A9X4HFZ5_9PSED</name>
<dbReference type="Proteomes" id="UP001148185">
    <property type="component" value="Unassembled WGS sequence"/>
</dbReference>
<protein>
    <submittedName>
        <fullName evidence="2">Abortive infection family protein</fullName>
    </submittedName>
</protein>
<dbReference type="Pfam" id="PF14355">
    <property type="entry name" value="Abi_C"/>
    <property type="match status" value="1"/>
</dbReference>
<sequence>MAEISALERRKLEMLLGMGEGYVLNFSDRTYAEFFLDFRVDIDSAQFRVGGDSKAKRMRTFWDIGQNHTVGKVLEGLIAYGHQFKLLRNSNSSLEDDCRKIAQRLLSNQPVADLEALTAIADERDFEVVAQHVREAIEKNEPEGALDRLHTFVNKFIRVTCEPHGITVSRDKPLHSVFGEYVKALRGSGHLESAMTERILRSSISVLEAFNDVRNNKSLAHDNPILNYDESLLIFNHVASSIRFIKAVEARIKTKTSVQKAEDPFWDESIPF</sequence>
<proteinExistence type="predicted"/>
<evidence type="ECO:0000313" key="3">
    <source>
        <dbReference type="Proteomes" id="UP001148185"/>
    </source>
</evidence>
<feature type="domain" description="Abortive infection protein-like C-terminal" evidence="1">
    <location>
        <begin position="176"/>
        <end position="245"/>
    </location>
</feature>
<keyword evidence="3" id="KW-1185">Reference proteome</keyword>
<dbReference type="InterPro" id="IPR026001">
    <property type="entry name" value="Abi-like_C"/>
</dbReference>
<dbReference type="EMBL" id="JAMDHA010000059">
    <property type="protein sequence ID" value="MDD1011657.1"/>
    <property type="molecule type" value="Genomic_DNA"/>
</dbReference>
<gene>
    <name evidence="2" type="ORF">M5G27_29815</name>
</gene>
<evidence type="ECO:0000313" key="2">
    <source>
        <dbReference type="EMBL" id="MDD1011657.1"/>
    </source>
</evidence>
<evidence type="ECO:0000259" key="1">
    <source>
        <dbReference type="Pfam" id="PF14355"/>
    </source>
</evidence>
<dbReference type="RefSeq" id="WP_273878474.1">
    <property type="nucleotide sequence ID" value="NZ_JAMDHA010000059.1"/>
</dbReference>
<organism evidence="2 3">
    <name type="scientific">Pseudomonas shahriarae</name>
    <dbReference type="NCBI Taxonomy" id="2745512"/>
    <lineage>
        <taxon>Bacteria</taxon>
        <taxon>Pseudomonadati</taxon>
        <taxon>Pseudomonadota</taxon>
        <taxon>Gammaproteobacteria</taxon>
        <taxon>Pseudomonadales</taxon>
        <taxon>Pseudomonadaceae</taxon>
        <taxon>Pseudomonas</taxon>
    </lineage>
</organism>
<accession>A0A9X4HFZ5</accession>
<dbReference type="AlphaFoldDB" id="A0A9X4HFZ5"/>